<feature type="chain" id="PRO_5045524630" evidence="2">
    <location>
        <begin position="20"/>
        <end position="277"/>
    </location>
</feature>
<comment type="caution">
    <text evidence="4">The sequence shown here is derived from an EMBL/GenBank/DDBJ whole genome shotgun (WGS) entry which is preliminary data.</text>
</comment>
<reference evidence="5" key="1">
    <citation type="submission" date="2023-07" db="EMBL/GenBank/DDBJ databases">
        <title>Study on multiphase classification of strain Alteromonas salexigens isolated from the Yellow Sea.</title>
        <authorList>
            <person name="Sun L."/>
        </authorList>
    </citation>
    <scope>NUCLEOTIDE SEQUENCE [LARGE SCALE GENOMIC DNA]</scope>
    <source>
        <strain evidence="5">ASW11-19</strain>
    </source>
</reference>
<dbReference type="PROSITE" id="PS50983">
    <property type="entry name" value="FE_B12_PBP"/>
    <property type="match status" value="1"/>
</dbReference>
<proteinExistence type="predicted"/>
<evidence type="ECO:0000259" key="3">
    <source>
        <dbReference type="PROSITE" id="PS50983"/>
    </source>
</evidence>
<evidence type="ECO:0000256" key="2">
    <source>
        <dbReference type="SAM" id="SignalP"/>
    </source>
</evidence>
<name>A0ABT2VQ63_9ALTE</name>
<dbReference type="InterPro" id="IPR050902">
    <property type="entry name" value="ABC_Transporter_SBP"/>
</dbReference>
<keyword evidence="1 2" id="KW-0732">Signal</keyword>
<dbReference type="NCBIfam" id="NF038402">
    <property type="entry name" value="TroA_like"/>
    <property type="match status" value="1"/>
</dbReference>
<dbReference type="Pfam" id="PF01497">
    <property type="entry name" value="Peripla_BP_2"/>
    <property type="match status" value="1"/>
</dbReference>
<dbReference type="Proteomes" id="UP001209257">
    <property type="component" value="Unassembled WGS sequence"/>
</dbReference>
<gene>
    <name evidence="4" type="ORF">OCL06_12735</name>
</gene>
<dbReference type="EMBL" id="JAOTJC010000011">
    <property type="protein sequence ID" value="MCU7555454.1"/>
    <property type="molecule type" value="Genomic_DNA"/>
</dbReference>
<dbReference type="SUPFAM" id="SSF53807">
    <property type="entry name" value="Helical backbone' metal receptor"/>
    <property type="match status" value="1"/>
</dbReference>
<organism evidence="4 5">
    <name type="scientific">Alteromonas salexigens</name>
    <dbReference type="NCBI Taxonomy" id="2982530"/>
    <lineage>
        <taxon>Bacteria</taxon>
        <taxon>Pseudomonadati</taxon>
        <taxon>Pseudomonadota</taxon>
        <taxon>Gammaproteobacteria</taxon>
        <taxon>Alteromonadales</taxon>
        <taxon>Alteromonadaceae</taxon>
        <taxon>Alteromonas/Salinimonas group</taxon>
        <taxon>Alteromonas</taxon>
    </lineage>
</organism>
<keyword evidence="5" id="KW-1185">Reference proteome</keyword>
<sequence>MKRMMLACWVCLVCVGSHAATAPARIVTLAPHLTEWVYSLDMQANLVGVSAYSDFPAQAGTLPEVADYQGINFKALMALQPDLVLAWQGGNKPQDISRLRALGYPVFVSSPARPADIARELQALAETLGVAHRGKRLAEQFLARLNTLKEQYTRRPLTPVFYYSWTSPLMTVGPGAWANQLLNVCGAQTLFADAPTDYPQVSLQEVLKRQPAVLIAAQAIPPASAAAFWEPHNGVLNAPLIQADPDVLSRFTLRLLPELERVCQAIGSASAEPPAPE</sequence>
<dbReference type="PANTHER" id="PTHR30535">
    <property type="entry name" value="VITAMIN B12-BINDING PROTEIN"/>
    <property type="match status" value="1"/>
</dbReference>
<accession>A0ABT2VQ63</accession>
<dbReference type="InterPro" id="IPR002491">
    <property type="entry name" value="ABC_transptr_periplasmic_BD"/>
</dbReference>
<evidence type="ECO:0000313" key="5">
    <source>
        <dbReference type="Proteomes" id="UP001209257"/>
    </source>
</evidence>
<dbReference type="Gene3D" id="3.40.50.1980">
    <property type="entry name" value="Nitrogenase molybdenum iron protein domain"/>
    <property type="match status" value="2"/>
</dbReference>
<dbReference type="InterPro" id="IPR054828">
    <property type="entry name" value="Vit_B12_bind_prot"/>
</dbReference>
<feature type="signal peptide" evidence="2">
    <location>
        <begin position="1"/>
        <end position="19"/>
    </location>
</feature>
<protein>
    <submittedName>
        <fullName evidence="4">Helical backbone metal receptor</fullName>
    </submittedName>
</protein>
<dbReference type="RefSeq" id="WP_262995130.1">
    <property type="nucleotide sequence ID" value="NZ_JAOTJC010000011.1"/>
</dbReference>
<dbReference type="PANTHER" id="PTHR30535:SF34">
    <property type="entry name" value="MOLYBDATE-BINDING PROTEIN MOLA"/>
    <property type="match status" value="1"/>
</dbReference>
<feature type="domain" description="Fe/B12 periplasmic-binding" evidence="3">
    <location>
        <begin position="25"/>
        <end position="270"/>
    </location>
</feature>
<evidence type="ECO:0000313" key="4">
    <source>
        <dbReference type="EMBL" id="MCU7555454.1"/>
    </source>
</evidence>
<evidence type="ECO:0000256" key="1">
    <source>
        <dbReference type="ARBA" id="ARBA00022729"/>
    </source>
</evidence>
<keyword evidence="4" id="KW-0675">Receptor</keyword>